<dbReference type="CDD" id="cd07377">
    <property type="entry name" value="WHTH_GntR"/>
    <property type="match status" value="1"/>
</dbReference>
<reference evidence="5 6" key="1">
    <citation type="submission" date="2024-10" db="EMBL/GenBank/DDBJ databases">
        <title>The Natural Products Discovery Center: Release of the First 8490 Sequenced Strains for Exploring Actinobacteria Biosynthetic Diversity.</title>
        <authorList>
            <person name="Kalkreuter E."/>
            <person name="Kautsar S.A."/>
            <person name="Yang D."/>
            <person name="Bader C.D."/>
            <person name="Teijaro C.N."/>
            <person name="Fluegel L."/>
            <person name="Davis C.M."/>
            <person name="Simpson J.R."/>
            <person name="Lauterbach L."/>
            <person name="Steele A.D."/>
            <person name="Gui C."/>
            <person name="Meng S."/>
            <person name="Li G."/>
            <person name="Viehrig K."/>
            <person name="Ye F."/>
            <person name="Su P."/>
            <person name="Kiefer A.F."/>
            <person name="Nichols A."/>
            <person name="Cepeda A.J."/>
            <person name="Yan W."/>
            <person name="Fan B."/>
            <person name="Jiang Y."/>
            <person name="Adhikari A."/>
            <person name="Zheng C.-J."/>
            <person name="Schuster L."/>
            <person name="Cowan T.M."/>
            <person name="Smanski M.J."/>
            <person name="Chevrette M.G."/>
            <person name="De Carvalho L.P.S."/>
            <person name="Shen B."/>
        </authorList>
    </citation>
    <scope>NUCLEOTIDE SEQUENCE [LARGE SCALE GENOMIC DNA]</scope>
    <source>
        <strain evidence="5 6">NPDC049503</strain>
    </source>
</reference>
<evidence type="ECO:0000313" key="6">
    <source>
        <dbReference type="Proteomes" id="UP001612928"/>
    </source>
</evidence>
<sequence length="129" mass="14277">MRLSIDPSSAEPLFDQIARSLRQALATGALQPGDRLPPARELADSLRVNLHTVLRAYALLRDEGLLEVRRGRGTVVVSRSPQRLDPRLTGAIDALLVEARRVGLTENELIRLVTHSFRSNVGYDRISGE</sequence>
<dbReference type="InterPro" id="IPR000524">
    <property type="entry name" value="Tscrpt_reg_HTH_GntR"/>
</dbReference>
<dbReference type="PANTHER" id="PTHR38445">
    <property type="entry name" value="HTH-TYPE TRANSCRIPTIONAL REPRESSOR YTRA"/>
    <property type="match status" value="1"/>
</dbReference>
<keyword evidence="6" id="KW-1185">Reference proteome</keyword>
<dbReference type="SMART" id="SM00345">
    <property type="entry name" value="HTH_GNTR"/>
    <property type="match status" value="1"/>
</dbReference>
<dbReference type="InterPro" id="IPR036388">
    <property type="entry name" value="WH-like_DNA-bd_sf"/>
</dbReference>
<evidence type="ECO:0000256" key="3">
    <source>
        <dbReference type="ARBA" id="ARBA00023163"/>
    </source>
</evidence>
<keyword evidence="2" id="KW-0238">DNA-binding</keyword>
<keyword evidence="3" id="KW-0804">Transcription</keyword>
<evidence type="ECO:0000256" key="2">
    <source>
        <dbReference type="ARBA" id="ARBA00023125"/>
    </source>
</evidence>
<organism evidence="5 6">
    <name type="scientific">Nonomuraea indica</name>
    <dbReference type="NCBI Taxonomy" id="1581193"/>
    <lineage>
        <taxon>Bacteria</taxon>
        <taxon>Bacillati</taxon>
        <taxon>Actinomycetota</taxon>
        <taxon>Actinomycetes</taxon>
        <taxon>Streptosporangiales</taxon>
        <taxon>Streptosporangiaceae</taxon>
        <taxon>Nonomuraea</taxon>
    </lineage>
</organism>
<dbReference type="Pfam" id="PF00392">
    <property type="entry name" value="GntR"/>
    <property type="match status" value="1"/>
</dbReference>
<protein>
    <submittedName>
        <fullName evidence="5">GntR family transcriptional regulator</fullName>
    </submittedName>
</protein>
<dbReference type="EMBL" id="JBITMB010000006">
    <property type="protein sequence ID" value="MFI7443455.1"/>
    <property type="molecule type" value="Genomic_DNA"/>
</dbReference>
<evidence type="ECO:0000259" key="4">
    <source>
        <dbReference type="PROSITE" id="PS50949"/>
    </source>
</evidence>
<dbReference type="PANTHER" id="PTHR38445:SF7">
    <property type="entry name" value="GNTR-FAMILY TRANSCRIPTIONAL REGULATOR"/>
    <property type="match status" value="1"/>
</dbReference>
<comment type="caution">
    <text evidence="5">The sequence shown here is derived from an EMBL/GenBank/DDBJ whole genome shotgun (WGS) entry which is preliminary data.</text>
</comment>
<evidence type="ECO:0000313" key="5">
    <source>
        <dbReference type="EMBL" id="MFI7443455.1"/>
    </source>
</evidence>
<dbReference type="PROSITE" id="PS50949">
    <property type="entry name" value="HTH_GNTR"/>
    <property type="match status" value="1"/>
</dbReference>
<proteinExistence type="predicted"/>
<name>A0ABW8A9Z5_9ACTN</name>
<accession>A0ABW8A9Z5</accession>
<gene>
    <name evidence="5" type="ORF">ACIBP5_26090</name>
</gene>
<dbReference type="RefSeq" id="WP_101787019.1">
    <property type="nucleotide sequence ID" value="NZ_JBITMB010000006.1"/>
</dbReference>
<feature type="domain" description="HTH gntR-type" evidence="4">
    <location>
        <begin position="11"/>
        <end position="79"/>
    </location>
</feature>
<dbReference type="Proteomes" id="UP001612928">
    <property type="component" value="Unassembled WGS sequence"/>
</dbReference>
<dbReference type="InterPro" id="IPR036390">
    <property type="entry name" value="WH_DNA-bd_sf"/>
</dbReference>
<keyword evidence="1" id="KW-0805">Transcription regulation</keyword>
<dbReference type="Gene3D" id="1.10.10.10">
    <property type="entry name" value="Winged helix-like DNA-binding domain superfamily/Winged helix DNA-binding domain"/>
    <property type="match status" value="1"/>
</dbReference>
<dbReference type="SUPFAM" id="SSF46785">
    <property type="entry name" value="Winged helix' DNA-binding domain"/>
    <property type="match status" value="1"/>
</dbReference>
<evidence type="ECO:0000256" key="1">
    <source>
        <dbReference type="ARBA" id="ARBA00023015"/>
    </source>
</evidence>